<dbReference type="AlphaFoldDB" id="A0AAN9GNV1"/>
<dbReference type="InterPro" id="IPR011992">
    <property type="entry name" value="EF-hand-dom_pair"/>
</dbReference>
<protein>
    <recommendedName>
        <fullName evidence="2">EF-hand domain-containing protein</fullName>
    </recommendedName>
</protein>
<feature type="compositionally biased region" description="Low complexity" evidence="1">
    <location>
        <begin position="17"/>
        <end position="26"/>
    </location>
</feature>
<feature type="region of interest" description="Disordered" evidence="1">
    <location>
        <begin position="1"/>
        <end position="69"/>
    </location>
</feature>
<comment type="caution">
    <text evidence="3">The sequence shown here is derived from an EMBL/GenBank/DDBJ whole genome shotgun (WGS) entry which is preliminary data.</text>
</comment>
<dbReference type="Gene3D" id="1.10.238.10">
    <property type="entry name" value="EF-hand"/>
    <property type="match status" value="1"/>
</dbReference>
<dbReference type="SUPFAM" id="SSF47473">
    <property type="entry name" value="EF-hand"/>
    <property type="match status" value="1"/>
</dbReference>
<organism evidence="3 4">
    <name type="scientific">Littorina saxatilis</name>
    <dbReference type="NCBI Taxonomy" id="31220"/>
    <lineage>
        <taxon>Eukaryota</taxon>
        <taxon>Metazoa</taxon>
        <taxon>Spiralia</taxon>
        <taxon>Lophotrochozoa</taxon>
        <taxon>Mollusca</taxon>
        <taxon>Gastropoda</taxon>
        <taxon>Caenogastropoda</taxon>
        <taxon>Littorinimorpha</taxon>
        <taxon>Littorinoidea</taxon>
        <taxon>Littorinidae</taxon>
        <taxon>Littorina</taxon>
    </lineage>
</organism>
<dbReference type="Proteomes" id="UP001374579">
    <property type="component" value="Unassembled WGS sequence"/>
</dbReference>
<evidence type="ECO:0000313" key="3">
    <source>
        <dbReference type="EMBL" id="KAK7115264.1"/>
    </source>
</evidence>
<proteinExistence type="predicted"/>
<name>A0AAN9GNV1_9CAEN</name>
<feature type="domain" description="EF-hand" evidence="2">
    <location>
        <begin position="103"/>
        <end position="138"/>
    </location>
</feature>
<sequence>MPKKGSKKGTKKKKKTGAAGHKSAASDGEDKFEGPATADPSTLMSRVQTPTEKGGKGKKKGKKVKLSKSEKVHEKLEKAIAKLKENEEYYDSFVDRMHRWLVEQAPAAIELFKMMDVGGEGAVTHDEFKSGLFDLQVPLTSIETHLLTRLLDPDDTGEVDYTVLKQGLQLARETFDLEKDSEFEAITLIITRRKFPPCPCCKMSRLEPTIESIPRYIALELRMVTFDNFKDYPGHLDLLVHAHLPVCGLIQMVIEETHITSSKISIFRDKSRSRDSLLPPKNTLCECGFFGDSRNDPEELLLYYDYSVEFTDCPILLCDHYFGQKVQV</sequence>
<feature type="compositionally biased region" description="Polar residues" evidence="1">
    <location>
        <begin position="39"/>
        <end position="51"/>
    </location>
</feature>
<keyword evidence="4" id="KW-1185">Reference proteome</keyword>
<gene>
    <name evidence="3" type="ORF">V1264_001170</name>
</gene>
<evidence type="ECO:0000259" key="2">
    <source>
        <dbReference type="PROSITE" id="PS50222"/>
    </source>
</evidence>
<evidence type="ECO:0000256" key="1">
    <source>
        <dbReference type="SAM" id="MobiDB-lite"/>
    </source>
</evidence>
<dbReference type="PROSITE" id="PS50222">
    <property type="entry name" value="EF_HAND_2"/>
    <property type="match status" value="1"/>
</dbReference>
<evidence type="ECO:0000313" key="4">
    <source>
        <dbReference type="Proteomes" id="UP001374579"/>
    </source>
</evidence>
<dbReference type="EMBL" id="JBAMIC010000001">
    <property type="protein sequence ID" value="KAK7115264.1"/>
    <property type="molecule type" value="Genomic_DNA"/>
</dbReference>
<reference evidence="3 4" key="1">
    <citation type="submission" date="2024-02" db="EMBL/GenBank/DDBJ databases">
        <title>Chromosome-scale genome assembly of the rough periwinkle Littorina saxatilis.</title>
        <authorList>
            <person name="De Jode A."/>
            <person name="Faria R."/>
            <person name="Formenti G."/>
            <person name="Sims Y."/>
            <person name="Smith T.P."/>
            <person name="Tracey A."/>
            <person name="Wood J.M.D."/>
            <person name="Zagrodzka Z.B."/>
            <person name="Johannesson K."/>
            <person name="Butlin R.K."/>
            <person name="Leder E.H."/>
        </authorList>
    </citation>
    <scope>NUCLEOTIDE SEQUENCE [LARGE SCALE GENOMIC DNA]</scope>
    <source>
        <strain evidence="3">Snail1</strain>
        <tissue evidence="3">Muscle</tissue>
    </source>
</reference>
<feature type="compositionally biased region" description="Basic residues" evidence="1">
    <location>
        <begin position="1"/>
        <end position="16"/>
    </location>
</feature>
<dbReference type="InterPro" id="IPR002048">
    <property type="entry name" value="EF_hand_dom"/>
</dbReference>
<dbReference type="GO" id="GO:0005509">
    <property type="term" value="F:calcium ion binding"/>
    <property type="evidence" value="ECO:0007669"/>
    <property type="project" value="InterPro"/>
</dbReference>
<accession>A0AAN9GNV1</accession>
<feature type="compositionally biased region" description="Basic residues" evidence="1">
    <location>
        <begin position="56"/>
        <end position="66"/>
    </location>
</feature>